<keyword evidence="1" id="KW-0472">Membrane</keyword>
<accession>A0ABV2J7F4</accession>
<organism evidence="2 3">
    <name type="scientific">Peptoniphilus olsenii</name>
    <dbReference type="NCBI Taxonomy" id="411570"/>
    <lineage>
        <taxon>Bacteria</taxon>
        <taxon>Bacillati</taxon>
        <taxon>Bacillota</taxon>
        <taxon>Tissierellia</taxon>
        <taxon>Tissierellales</taxon>
        <taxon>Peptoniphilaceae</taxon>
        <taxon>Peptoniphilus</taxon>
    </lineage>
</organism>
<keyword evidence="3" id="KW-1185">Reference proteome</keyword>
<reference evidence="2 3" key="1">
    <citation type="submission" date="2024-06" db="EMBL/GenBank/DDBJ databases">
        <title>Genomic Encyclopedia of Type Strains, Phase IV (KMG-IV): sequencing the most valuable type-strain genomes for metagenomic binning, comparative biology and taxonomic classification.</title>
        <authorList>
            <person name="Goeker M."/>
        </authorList>
    </citation>
    <scope>NUCLEOTIDE SEQUENCE [LARGE SCALE GENOMIC DNA]</scope>
    <source>
        <strain evidence="2 3">DSM 21460</strain>
    </source>
</reference>
<feature type="transmembrane region" description="Helical" evidence="1">
    <location>
        <begin position="19"/>
        <end position="35"/>
    </location>
</feature>
<keyword evidence="1" id="KW-1133">Transmembrane helix</keyword>
<dbReference type="EMBL" id="JBEPMA010000001">
    <property type="protein sequence ID" value="MET3616708.1"/>
    <property type="molecule type" value="Genomic_DNA"/>
</dbReference>
<name>A0ABV2J7F4_9FIRM</name>
<gene>
    <name evidence="2" type="ORF">ABID14_000328</name>
</gene>
<comment type="caution">
    <text evidence="2">The sequence shown here is derived from an EMBL/GenBank/DDBJ whole genome shotgun (WGS) entry which is preliminary data.</text>
</comment>
<keyword evidence="1" id="KW-0812">Transmembrane</keyword>
<protein>
    <submittedName>
        <fullName evidence="2">Uncharacterized membrane protein YsdA (DUF1294 family)</fullName>
    </submittedName>
</protein>
<evidence type="ECO:0000313" key="2">
    <source>
        <dbReference type="EMBL" id="MET3616708.1"/>
    </source>
</evidence>
<evidence type="ECO:0000256" key="1">
    <source>
        <dbReference type="SAM" id="Phobius"/>
    </source>
</evidence>
<sequence>MGGFLAMTLLRHKTLKNKFYIANFIGIFVFIFIVYKSR</sequence>
<dbReference type="Proteomes" id="UP001549162">
    <property type="component" value="Unassembled WGS sequence"/>
</dbReference>
<evidence type="ECO:0000313" key="3">
    <source>
        <dbReference type="Proteomes" id="UP001549162"/>
    </source>
</evidence>
<proteinExistence type="predicted"/>